<evidence type="ECO:0000256" key="7">
    <source>
        <dbReference type="ARBA" id="ARBA00031011"/>
    </source>
</evidence>
<feature type="domain" description="Fe2OG dioxygenase" evidence="12">
    <location>
        <begin position="173"/>
        <end position="281"/>
    </location>
</feature>
<evidence type="ECO:0000259" key="12">
    <source>
        <dbReference type="PROSITE" id="PS51471"/>
    </source>
</evidence>
<dbReference type="PROSITE" id="PS51471">
    <property type="entry name" value="FE2OG_OXY"/>
    <property type="match status" value="1"/>
</dbReference>
<keyword evidence="14" id="KW-1185">Reference proteome</keyword>
<evidence type="ECO:0000313" key="14">
    <source>
        <dbReference type="Proteomes" id="UP000049983"/>
    </source>
</evidence>
<keyword evidence="11" id="KW-0408">Iron</keyword>
<evidence type="ECO:0000256" key="4">
    <source>
        <dbReference type="ARBA" id="ARBA00012531"/>
    </source>
</evidence>
<evidence type="ECO:0000256" key="3">
    <source>
        <dbReference type="ARBA" id="ARBA00012293"/>
    </source>
</evidence>
<dbReference type="PRINTS" id="PR00682">
    <property type="entry name" value="IPNSYNTHASE"/>
</dbReference>
<evidence type="ECO:0000313" key="13">
    <source>
        <dbReference type="EMBL" id="CTQ68490.1"/>
    </source>
</evidence>
<proteinExistence type="inferred from homology"/>
<organism evidence="13 14">
    <name type="scientific">Roseibium album</name>
    <dbReference type="NCBI Taxonomy" id="311410"/>
    <lineage>
        <taxon>Bacteria</taxon>
        <taxon>Pseudomonadati</taxon>
        <taxon>Pseudomonadota</taxon>
        <taxon>Alphaproteobacteria</taxon>
        <taxon>Hyphomicrobiales</taxon>
        <taxon>Stappiaceae</taxon>
        <taxon>Roseibium</taxon>
    </lineage>
</organism>
<dbReference type="GeneID" id="97669237"/>
<dbReference type="AlphaFoldDB" id="A0A0M7A2H1"/>
<dbReference type="RefSeq" id="WP_158510434.1">
    <property type="nucleotide sequence ID" value="NZ_CXWA01000007.1"/>
</dbReference>
<dbReference type="InterPro" id="IPR026992">
    <property type="entry name" value="DIOX_N"/>
</dbReference>
<keyword evidence="11" id="KW-0479">Metal-binding</keyword>
<gene>
    <name evidence="13" type="primary">efe_2</name>
    <name evidence="13" type="ORF">LA5096_01829</name>
</gene>
<dbReference type="Gene3D" id="2.60.120.330">
    <property type="entry name" value="B-lactam Antibiotic, Isopenicillin N Synthase, Chain"/>
    <property type="match status" value="1"/>
</dbReference>
<dbReference type="PANTHER" id="PTHR47990">
    <property type="entry name" value="2-OXOGLUTARATE (2OG) AND FE(II)-DEPENDENT OXYGENASE SUPERFAMILY PROTEIN-RELATED"/>
    <property type="match status" value="1"/>
</dbReference>
<dbReference type="InterPro" id="IPR027443">
    <property type="entry name" value="IPNS-like_sf"/>
</dbReference>
<dbReference type="InterPro" id="IPR005123">
    <property type="entry name" value="Oxoglu/Fe-dep_dioxygenase_dom"/>
</dbReference>
<dbReference type="GO" id="GO:0102276">
    <property type="term" value="F:2-oxoglutarate oxygenase/decarboxylase (ethylene-forming) activity"/>
    <property type="evidence" value="ECO:0007669"/>
    <property type="project" value="UniProtKB-EC"/>
</dbReference>
<dbReference type="EMBL" id="CXWC01000003">
    <property type="protein sequence ID" value="CTQ68490.1"/>
    <property type="molecule type" value="Genomic_DNA"/>
</dbReference>
<name>A0A0M7A2H1_9HYPH</name>
<dbReference type="Proteomes" id="UP000049983">
    <property type="component" value="Unassembled WGS sequence"/>
</dbReference>
<evidence type="ECO:0000256" key="5">
    <source>
        <dbReference type="ARBA" id="ARBA00019045"/>
    </source>
</evidence>
<reference evidence="14" key="1">
    <citation type="submission" date="2015-07" db="EMBL/GenBank/DDBJ databases">
        <authorList>
            <person name="Rodrigo-Torres Lidia"/>
            <person name="Arahal R.David."/>
        </authorList>
    </citation>
    <scope>NUCLEOTIDE SEQUENCE [LARGE SCALE GENOMIC DNA]</scope>
    <source>
        <strain evidence="14">CECT 5096</strain>
    </source>
</reference>
<keyword evidence="11 13" id="KW-0560">Oxidoreductase</keyword>
<evidence type="ECO:0000256" key="9">
    <source>
        <dbReference type="ARBA" id="ARBA00047725"/>
    </source>
</evidence>
<comment type="pathway">
    <text evidence="2">Alkene biosynthesis; ethylene biosynthesis via 2-oxoglutarate.</text>
</comment>
<evidence type="ECO:0000256" key="11">
    <source>
        <dbReference type="RuleBase" id="RU003682"/>
    </source>
</evidence>
<dbReference type="EC" id="1.13.12.19" evidence="4"/>
<evidence type="ECO:0000256" key="1">
    <source>
        <dbReference type="ARBA" id="ARBA00001954"/>
    </source>
</evidence>
<dbReference type="GO" id="GO:0046872">
    <property type="term" value="F:metal ion binding"/>
    <property type="evidence" value="ECO:0007669"/>
    <property type="project" value="UniProtKB-KW"/>
</dbReference>
<evidence type="ECO:0000256" key="6">
    <source>
        <dbReference type="ARBA" id="ARBA00022666"/>
    </source>
</evidence>
<dbReference type="Pfam" id="PF03171">
    <property type="entry name" value="2OG-FeII_Oxy"/>
    <property type="match status" value="1"/>
</dbReference>
<protein>
    <recommendedName>
        <fullName evidence="5">2-oxoglutarate-dependent ethylene/succinate-forming enzyme</fullName>
        <ecNumber evidence="4">1.13.12.19</ecNumber>
        <ecNumber evidence="3">1.14.20.7</ecNumber>
    </recommendedName>
    <alternativeName>
        <fullName evidence="7">2-oxoglutarate dioxygenase (ethylene-forming)</fullName>
    </alternativeName>
    <alternativeName>
        <fullName evidence="8">2-oxoglutarate/L-arginine monooxygenase/decarboxylase (succinate-forming)</fullName>
    </alternativeName>
</protein>
<comment type="similarity">
    <text evidence="11">Belongs to the iron/ascorbate-dependent oxidoreductase family.</text>
</comment>
<accession>A0A0M7A2H1</accession>
<dbReference type="Pfam" id="PF14226">
    <property type="entry name" value="DIOX_N"/>
    <property type="match status" value="1"/>
</dbReference>
<dbReference type="STRING" id="311410.LA5095_04850"/>
<sequence length="322" mass="35378">MVYAEAKPMDSNEIPVIDITSLRDGTDPHSVAKDLHAASTGLGFIYISGHGIPETCISAARNLAFDFFRSPPEQKETVRVSASHRGWLASGGAKMGDKLKADLKESFVWGMQDENGDTVADHPLRGRNQWPEFLPDVEPAAMDYFRQAHEVAHHLMRGFALGLGLEEGFFLKTASRPLSRASFVYYPAQPEDMGADQFGVGPHTDFGVLTLLCQDAVGGLQIENIDGEWLQAPPIEGTLIVNVADLLARWTGGAYKSTPHRVVNSSGRERLSLVLAFDPNPETVIDARQIFGAGHMPAESATTCGEYLQWRFDRAFAYRKTE</sequence>
<dbReference type="InterPro" id="IPR050231">
    <property type="entry name" value="Iron_ascorbate_oxido_reductase"/>
</dbReference>
<evidence type="ECO:0000256" key="10">
    <source>
        <dbReference type="ARBA" id="ARBA00049359"/>
    </source>
</evidence>
<comment type="catalytic activity">
    <reaction evidence="10">
        <text>L-arginine + 2-oxoglutarate + O2 = guanidine + L-glutamate 5-semialdehyde + succinate + CO2</text>
        <dbReference type="Rhea" id="RHEA:31535"/>
        <dbReference type="ChEBI" id="CHEBI:15379"/>
        <dbReference type="ChEBI" id="CHEBI:16526"/>
        <dbReference type="ChEBI" id="CHEBI:16810"/>
        <dbReference type="ChEBI" id="CHEBI:30031"/>
        <dbReference type="ChEBI" id="CHEBI:30087"/>
        <dbReference type="ChEBI" id="CHEBI:32682"/>
        <dbReference type="ChEBI" id="CHEBI:58066"/>
        <dbReference type="EC" id="1.14.20.7"/>
    </reaction>
</comment>
<evidence type="ECO:0000256" key="2">
    <source>
        <dbReference type="ARBA" id="ARBA00004767"/>
    </source>
</evidence>
<dbReference type="InterPro" id="IPR044861">
    <property type="entry name" value="IPNS-like_FE2OG_OXY"/>
</dbReference>
<dbReference type="GO" id="GO:0009693">
    <property type="term" value="P:ethylene biosynthetic process"/>
    <property type="evidence" value="ECO:0007669"/>
    <property type="project" value="UniProtKB-KW"/>
</dbReference>
<comment type="catalytic activity">
    <reaction evidence="9">
        <text>2-oxoglutarate + O2 + 2 H(+) = ethene + 3 CO2 + H2O</text>
        <dbReference type="Rhea" id="RHEA:31523"/>
        <dbReference type="ChEBI" id="CHEBI:15377"/>
        <dbReference type="ChEBI" id="CHEBI:15378"/>
        <dbReference type="ChEBI" id="CHEBI:15379"/>
        <dbReference type="ChEBI" id="CHEBI:16526"/>
        <dbReference type="ChEBI" id="CHEBI:16810"/>
        <dbReference type="ChEBI" id="CHEBI:18153"/>
        <dbReference type="EC" id="1.13.12.19"/>
    </reaction>
</comment>
<evidence type="ECO:0000256" key="8">
    <source>
        <dbReference type="ARBA" id="ARBA00031282"/>
    </source>
</evidence>
<dbReference type="SUPFAM" id="SSF51197">
    <property type="entry name" value="Clavaminate synthase-like"/>
    <property type="match status" value="1"/>
</dbReference>
<dbReference type="EC" id="1.14.20.7" evidence="3"/>
<comment type="cofactor">
    <cofactor evidence="1">
        <name>Fe(2+)</name>
        <dbReference type="ChEBI" id="CHEBI:29033"/>
    </cofactor>
</comment>
<keyword evidence="6" id="KW-0266">Ethylene biosynthesis</keyword>